<comment type="caution">
    <text evidence="7">The sequence shown here is derived from an EMBL/GenBank/DDBJ whole genome shotgun (WGS) entry which is preliminary data.</text>
</comment>
<accession>A0ABV9K9K0</accession>
<dbReference type="Gene3D" id="3.40.50.300">
    <property type="entry name" value="P-loop containing nucleotide triphosphate hydrolases"/>
    <property type="match status" value="3"/>
</dbReference>
<organism evidence="7 8">
    <name type="scientific">Falsiporphyromonas endometrii</name>
    <dbReference type="NCBI Taxonomy" id="1387297"/>
    <lineage>
        <taxon>Bacteria</taxon>
        <taxon>Pseudomonadati</taxon>
        <taxon>Bacteroidota</taxon>
        <taxon>Bacteroidia</taxon>
        <taxon>Bacteroidales</taxon>
        <taxon>Porphyromonadaceae</taxon>
        <taxon>Falsiporphyromonas</taxon>
    </lineage>
</organism>
<dbReference type="PROSITE" id="PS51198">
    <property type="entry name" value="UVRD_HELICASE_ATP_BIND"/>
    <property type="match status" value="1"/>
</dbReference>
<dbReference type="InterPro" id="IPR011604">
    <property type="entry name" value="PDDEXK-like_dom_sf"/>
</dbReference>
<evidence type="ECO:0000256" key="3">
    <source>
        <dbReference type="ARBA" id="ARBA00022806"/>
    </source>
</evidence>
<dbReference type="Gene3D" id="3.90.320.10">
    <property type="match status" value="1"/>
</dbReference>
<feature type="binding site" evidence="5">
    <location>
        <begin position="15"/>
        <end position="22"/>
    </location>
    <ligand>
        <name>ATP</name>
        <dbReference type="ChEBI" id="CHEBI:30616"/>
    </ligand>
</feature>
<sequence length="1073" mass="123395">MSIFDENAQSEVYSASAGSGKTYTLTKQYILLAMQPSVSYRSIQAITFTNKATAEMKGRILKELFKLKSSPKESPYFQDLKKVLKSEAAIQQRASFVLKNMLDDYSRIRIKTIDSFFQETLRAFARELGQSGSYKVSLDADEIIERAANLLLIELDKKKDPDLYDWLSRITKEQLEEGKGHSIKKRIVELGSELKNEVVLNIIKEKGRLPNLEEIKELEYTANNILDRISNRKQELQKQFNKIIDDNNIDVNLFTYKSNSGIAALKKILNNGNTLECPGKRIIDSATTLKYDGKEVDFQELKEIVSDYINLFETKFEAYNTASAITKYIHIYGILSYIYENANQICKDENKLLISNTGNLVAKIIDDNEAPFIYEKLGGVIDHHMVDEFQDTSLLQFNNLKPLLQETTAQGKYSMVVGDVKQSIYRWRNADSGILSKLYSATENGSIYGWKANNLDTNYRSLPNIINFNNAIYDLAWQVMPLDDLEIEDLVTIKEAYRGQRQNIPNKDFEESGLVKIYQRACSKDNKGSSEKDYEDPLERLPEVIKDIQLRGIPSSKIAVIVRKGSEARDVANSLLKAEQERIQKQENGYTFEILSSESLLIDESPAVRFIVDIMRYLSRMNDDTLLALAYQSYIQLDNRSDNEGHFSAEEIKLFNELSRTDLYTLVESLVFFIKDKVQDGEKPYVLAFMDNVSEYLAHEIADLGSFISWWNSKAPNACIEAPEESNGITIMTIHKSKGLEFEAVVAPYLNWDIDINTWKTKILWFDTPKGYSNDIVKIPIRPKKDLQDSAFKKQYTDERIACAMDNLNLLYVLTTRAEKELHLWVKEVIMGKTDEKIKDIGCVLNRCLNKIETTSNNLMYKIVKSGEDFRDSQDPHYKNEGKKHGQEGEDIEIAFGEFGSNHHSSNMLRIKNEASLLFSNDIEEAINKGYALHKVLENISTVDDLDHAIDMVIKEGIIKEEQRKAIRIMLSDALTQPNVARFFDGTYEILNERTIMQGEKQHRPDRVMIDNEKRQIIIIDYKFGEESSKYNRQLNRYRQLFEEMGYLSVEAYLFYVPENKLIKVDNIKPRSI</sequence>
<keyword evidence="3 5" id="KW-0347">Helicase</keyword>
<evidence type="ECO:0000256" key="4">
    <source>
        <dbReference type="ARBA" id="ARBA00022840"/>
    </source>
</evidence>
<keyword evidence="4 5" id="KW-0067">ATP-binding</keyword>
<protein>
    <submittedName>
        <fullName evidence="7">UvrD-helicase domain-containing protein</fullName>
        <ecNumber evidence="7">3.1.11.5</ecNumber>
    </submittedName>
</protein>
<evidence type="ECO:0000256" key="1">
    <source>
        <dbReference type="ARBA" id="ARBA00022741"/>
    </source>
</evidence>
<dbReference type="InterPro" id="IPR014016">
    <property type="entry name" value="UvrD-like_ATP-bd"/>
</dbReference>
<dbReference type="SUPFAM" id="SSF52540">
    <property type="entry name" value="P-loop containing nucleoside triphosphate hydrolases"/>
    <property type="match status" value="1"/>
</dbReference>
<proteinExistence type="predicted"/>
<evidence type="ECO:0000313" key="8">
    <source>
        <dbReference type="Proteomes" id="UP001596020"/>
    </source>
</evidence>
<keyword evidence="8" id="KW-1185">Reference proteome</keyword>
<dbReference type="Proteomes" id="UP001596020">
    <property type="component" value="Unassembled WGS sequence"/>
</dbReference>
<evidence type="ECO:0000313" key="7">
    <source>
        <dbReference type="EMBL" id="MFC4666618.1"/>
    </source>
</evidence>
<dbReference type="InterPro" id="IPR000212">
    <property type="entry name" value="DNA_helicase_UvrD/REP"/>
</dbReference>
<dbReference type="PANTHER" id="PTHR11070">
    <property type="entry name" value="UVRD / RECB / PCRA DNA HELICASE FAMILY MEMBER"/>
    <property type="match status" value="1"/>
</dbReference>
<dbReference type="RefSeq" id="WP_380079864.1">
    <property type="nucleotide sequence ID" value="NZ_JBHSGO010000210.1"/>
</dbReference>
<keyword evidence="1 5" id="KW-0547">Nucleotide-binding</keyword>
<dbReference type="EC" id="3.1.11.5" evidence="7"/>
<feature type="domain" description="UvrD-like helicase ATP-binding" evidence="6">
    <location>
        <begin position="1"/>
        <end position="462"/>
    </location>
</feature>
<name>A0ABV9K9K0_9PORP</name>
<dbReference type="InterPro" id="IPR027417">
    <property type="entry name" value="P-loop_NTPase"/>
</dbReference>
<gene>
    <name evidence="7" type="ORF">ACFO3G_08430</name>
</gene>
<evidence type="ECO:0000256" key="5">
    <source>
        <dbReference type="PROSITE-ProRule" id="PRU00560"/>
    </source>
</evidence>
<dbReference type="GO" id="GO:0008854">
    <property type="term" value="F:exodeoxyribonuclease V activity"/>
    <property type="evidence" value="ECO:0007669"/>
    <property type="project" value="UniProtKB-EC"/>
</dbReference>
<keyword evidence="2 5" id="KW-0378">Hydrolase</keyword>
<evidence type="ECO:0000259" key="6">
    <source>
        <dbReference type="PROSITE" id="PS51198"/>
    </source>
</evidence>
<dbReference type="EMBL" id="JBHSGO010000210">
    <property type="protein sequence ID" value="MFC4666618.1"/>
    <property type="molecule type" value="Genomic_DNA"/>
</dbReference>
<evidence type="ECO:0000256" key="2">
    <source>
        <dbReference type="ARBA" id="ARBA00022801"/>
    </source>
</evidence>
<dbReference type="Pfam" id="PF00580">
    <property type="entry name" value="UvrD-helicase"/>
    <property type="match status" value="1"/>
</dbReference>
<reference evidence="8" key="1">
    <citation type="journal article" date="2019" name="Int. J. Syst. Evol. Microbiol.">
        <title>The Global Catalogue of Microorganisms (GCM) 10K type strain sequencing project: providing services to taxonomists for standard genome sequencing and annotation.</title>
        <authorList>
            <consortium name="The Broad Institute Genomics Platform"/>
            <consortium name="The Broad Institute Genome Sequencing Center for Infectious Disease"/>
            <person name="Wu L."/>
            <person name="Ma J."/>
        </authorList>
    </citation>
    <scope>NUCLEOTIDE SEQUENCE [LARGE SCALE GENOMIC DNA]</scope>
    <source>
        <strain evidence="8">CGMCC 4.7357</strain>
    </source>
</reference>
<dbReference type="PANTHER" id="PTHR11070:SF67">
    <property type="entry name" value="DNA 3'-5' HELICASE"/>
    <property type="match status" value="1"/>
</dbReference>